<proteinExistence type="predicted"/>
<evidence type="ECO:0008006" key="6">
    <source>
        <dbReference type="Google" id="ProtNLM"/>
    </source>
</evidence>
<feature type="region of interest" description="Disordered" evidence="1">
    <location>
        <begin position="125"/>
        <end position="178"/>
    </location>
</feature>
<gene>
    <name evidence="4" type="ORF">EIP91_000546</name>
</gene>
<evidence type="ECO:0000313" key="5">
    <source>
        <dbReference type="Proteomes" id="UP000292702"/>
    </source>
</evidence>
<dbReference type="EMBL" id="RWJN01000011">
    <property type="protein sequence ID" value="TCD71047.1"/>
    <property type="molecule type" value="Genomic_DNA"/>
</dbReference>
<feature type="compositionally biased region" description="Low complexity" evidence="1">
    <location>
        <begin position="131"/>
        <end position="168"/>
    </location>
</feature>
<evidence type="ECO:0000313" key="4">
    <source>
        <dbReference type="EMBL" id="TCD71047.1"/>
    </source>
</evidence>
<organism evidence="4 5">
    <name type="scientific">Steccherinum ochraceum</name>
    <dbReference type="NCBI Taxonomy" id="92696"/>
    <lineage>
        <taxon>Eukaryota</taxon>
        <taxon>Fungi</taxon>
        <taxon>Dikarya</taxon>
        <taxon>Basidiomycota</taxon>
        <taxon>Agaricomycotina</taxon>
        <taxon>Agaricomycetes</taxon>
        <taxon>Polyporales</taxon>
        <taxon>Steccherinaceae</taxon>
        <taxon>Steccherinum</taxon>
    </lineage>
</organism>
<keyword evidence="2" id="KW-0812">Transmembrane</keyword>
<dbReference type="Proteomes" id="UP000292702">
    <property type="component" value="Unassembled WGS sequence"/>
</dbReference>
<keyword evidence="5" id="KW-1185">Reference proteome</keyword>
<keyword evidence="2" id="KW-0472">Membrane</keyword>
<keyword evidence="2" id="KW-1133">Transmembrane helix</keyword>
<feature type="signal peptide" evidence="3">
    <location>
        <begin position="1"/>
        <end position="16"/>
    </location>
</feature>
<accession>A0A4V2MXQ5</accession>
<evidence type="ECO:0000256" key="2">
    <source>
        <dbReference type="SAM" id="Phobius"/>
    </source>
</evidence>
<evidence type="ECO:0000256" key="1">
    <source>
        <dbReference type="SAM" id="MobiDB-lite"/>
    </source>
</evidence>
<dbReference type="OrthoDB" id="2757266at2759"/>
<protein>
    <recommendedName>
        <fullName evidence="6">Mid2 domain-containing protein</fullName>
    </recommendedName>
</protein>
<keyword evidence="3" id="KW-0732">Signal</keyword>
<dbReference type="STRING" id="92696.A0A4V2MXQ5"/>
<feature type="transmembrane region" description="Helical" evidence="2">
    <location>
        <begin position="186"/>
        <end position="208"/>
    </location>
</feature>
<dbReference type="AlphaFoldDB" id="A0A4V2MXQ5"/>
<feature type="chain" id="PRO_5020450877" description="Mid2 domain-containing protein" evidence="3">
    <location>
        <begin position="17"/>
        <end position="264"/>
    </location>
</feature>
<reference evidence="4 5" key="1">
    <citation type="submission" date="2018-11" db="EMBL/GenBank/DDBJ databases">
        <title>Genome assembly of Steccherinum ochraceum LE-BIN_3174, the white-rot fungus of the Steccherinaceae family (The Residual Polyporoid clade, Polyporales, Basidiomycota).</title>
        <authorList>
            <person name="Fedorova T.V."/>
            <person name="Glazunova O.A."/>
            <person name="Landesman E.O."/>
            <person name="Moiseenko K.V."/>
            <person name="Psurtseva N.V."/>
            <person name="Savinova O.S."/>
            <person name="Shakhova N.V."/>
            <person name="Tyazhelova T.V."/>
            <person name="Vasina D.V."/>
        </authorList>
    </citation>
    <scope>NUCLEOTIDE SEQUENCE [LARGE SCALE GENOMIC DNA]</scope>
    <source>
        <strain evidence="4 5">LE-BIN_3174</strain>
    </source>
</reference>
<evidence type="ECO:0000256" key="3">
    <source>
        <dbReference type="SAM" id="SignalP"/>
    </source>
</evidence>
<comment type="caution">
    <text evidence="4">The sequence shown here is derived from an EMBL/GenBank/DDBJ whole genome shotgun (WGS) entry which is preliminary data.</text>
</comment>
<sequence length="264" mass="27348">MGTGVWFLAWASFTLLDKSAILLGVAQTSNVTACIPEDTWMSNTSGQTPCLIAAWLYKPCSDGVSVSIDGHPGNTWSFAPPSGGSVSDWAQSISPIPNETSVPHWAYLDVTTSGTFNTTIAQADSMKDLPESTALPSTSTSTSPSDSATNTNTSSSPPPLNNSGSILPTNGPIAAPSSKHTETASIVGGVVGGIGGAAILCAAAFLFVRMYLRQKRSISAPGPALTDKDKPSAYYAESSVINSLSPVLIRTTQAPSPKLEIDPR</sequence>
<name>A0A4V2MXQ5_9APHY</name>